<dbReference type="Gene3D" id="3.40.50.1010">
    <property type="entry name" value="5'-nuclease"/>
    <property type="match status" value="1"/>
</dbReference>
<sequence>MKLLLDTGPWVALHCRDDRHHVWAREQFASHPGPFLTCEAVVAETCFLLARGGFDPAKALALVERGVVQIAMSLHDEMASVRALFERYDNVPASLADACLIRLAELYEPSRVLTLDSDFHVYRRHGRKVIGLITPGT</sequence>
<comment type="cofactor">
    <cofactor evidence="5">
        <name>Mg(2+)</name>
        <dbReference type="ChEBI" id="CHEBI:18420"/>
    </cofactor>
</comment>
<keyword evidence="4 5" id="KW-0378">Hydrolase</keyword>
<dbReference type="InterPro" id="IPR029060">
    <property type="entry name" value="PIN-like_dom_sf"/>
</dbReference>
<dbReference type="HAMAP" id="MF_00265">
    <property type="entry name" value="VapC_Nob1"/>
    <property type="match status" value="1"/>
</dbReference>
<evidence type="ECO:0000256" key="5">
    <source>
        <dbReference type="HAMAP-Rule" id="MF_00265"/>
    </source>
</evidence>
<evidence type="ECO:0000256" key="4">
    <source>
        <dbReference type="ARBA" id="ARBA00022801"/>
    </source>
</evidence>
<feature type="binding site" evidence="5">
    <location>
        <position position="6"/>
    </location>
    <ligand>
        <name>Mg(2+)</name>
        <dbReference type="ChEBI" id="CHEBI:18420"/>
    </ligand>
</feature>
<keyword evidence="5" id="KW-0800">Toxin</keyword>
<dbReference type="EC" id="3.1.-.-" evidence="5"/>
<keyword evidence="8" id="KW-1185">Reference proteome</keyword>
<dbReference type="Proteomes" id="UP000626210">
    <property type="component" value="Unassembled WGS sequence"/>
</dbReference>
<keyword evidence="3 5" id="KW-0479">Metal-binding</keyword>
<evidence type="ECO:0000313" key="7">
    <source>
        <dbReference type="EMBL" id="GHC90173.1"/>
    </source>
</evidence>
<dbReference type="InterPro" id="IPR022907">
    <property type="entry name" value="VapC_family"/>
</dbReference>
<keyword evidence="5" id="KW-0460">Magnesium</keyword>
<dbReference type="Pfam" id="PF01850">
    <property type="entry name" value="PIN"/>
    <property type="match status" value="1"/>
</dbReference>
<comment type="similarity">
    <text evidence="5">Belongs to the PINc/VapC protein family.</text>
</comment>
<evidence type="ECO:0000313" key="8">
    <source>
        <dbReference type="Proteomes" id="UP000626210"/>
    </source>
</evidence>
<accession>A0ABQ3G5D9</accession>
<proteinExistence type="inferred from homology"/>
<comment type="caution">
    <text evidence="7">The sequence shown here is derived from an EMBL/GenBank/DDBJ whole genome shotgun (WGS) entry which is preliminary data.</text>
</comment>
<gene>
    <name evidence="5" type="primary">vapC</name>
    <name evidence="7" type="ORF">GCM10007320_38270</name>
</gene>
<evidence type="ECO:0000256" key="1">
    <source>
        <dbReference type="ARBA" id="ARBA00022649"/>
    </source>
</evidence>
<evidence type="ECO:0000256" key="2">
    <source>
        <dbReference type="ARBA" id="ARBA00022722"/>
    </source>
</evidence>
<feature type="binding site" evidence="5">
    <location>
        <position position="97"/>
    </location>
    <ligand>
        <name>Mg(2+)</name>
        <dbReference type="ChEBI" id="CHEBI:18420"/>
    </ligand>
</feature>
<feature type="domain" description="PIN" evidence="6">
    <location>
        <begin position="4"/>
        <end position="122"/>
    </location>
</feature>
<dbReference type="SUPFAM" id="SSF88723">
    <property type="entry name" value="PIN domain-like"/>
    <property type="match status" value="1"/>
</dbReference>
<evidence type="ECO:0000259" key="6">
    <source>
        <dbReference type="Pfam" id="PF01850"/>
    </source>
</evidence>
<dbReference type="EMBL" id="BMYK01000013">
    <property type="protein sequence ID" value="GHC90173.1"/>
    <property type="molecule type" value="Genomic_DNA"/>
</dbReference>
<dbReference type="RefSeq" id="WP_189688530.1">
    <property type="nucleotide sequence ID" value="NZ_BMYK01000013.1"/>
</dbReference>
<comment type="function">
    <text evidence="5">Toxic component of a toxin-antitoxin (TA) system. An RNase.</text>
</comment>
<keyword evidence="2 5" id="KW-0540">Nuclease</keyword>
<evidence type="ECO:0000256" key="3">
    <source>
        <dbReference type="ARBA" id="ARBA00022723"/>
    </source>
</evidence>
<organism evidence="7 8">
    <name type="scientific">Pseudorhodoferax aquiterrae</name>
    <dbReference type="NCBI Taxonomy" id="747304"/>
    <lineage>
        <taxon>Bacteria</taxon>
        <taxon>Pseudomonadati</taxon>
        <taxon>Pseudomonadota</taxon>
        <taxon>Betaproteobacteria</taxon>
        <taxon>Burkholderiales</taxon>
        <taxon>Comamonadaceae</taxon>
    </lineage>
</organism>
<keyword evidence="1 5" id="KW-1277">Toxin-antitoxin system</keyword>
<protein>
    <recommendedName>
        <fullName evidence="5">Ribonuclease VapC</fullName>
        <shortName evidence="5">RNase VapC</shortName>
        <ecNumber evidence="5">3.1.-.-</ecNumber>
    </recommendedName>
    <alternativeName>
        <fullName evidence="5">Toxin VapC</fullName>
    </alternativeName>
</protein>
<name>A0ABQ3G5D9_9BURK</name>
<dbReference type="InterPro" id="IPR002716">
    <property type="entry name" value="PIN_dom"/>
</dbReference>
<reference evidence="8" key="1">
    <citation type="journal article" date="2019" name="Int. J. Syst. Evol. Microbiol.">
        <title>The Global Catalogue of Microorganisms (GCM) 10K type strain sequencing project: providing services to taxonomists for standard genome sequencing and annotation.</title>
        <authorList>
            <consortium name="The Broad Institute Genomics Platform"/>
            <consortium name="The Broad Institute Genome Sequencing Center for Infectious Disease"/>
            <person name="Wu L."/>
            <person name="Ma J."/>
        </authorList>
    </citation>
    <scope>NUCLEOTIDE SEQUENCE [LARGE SCALE GENOMIC DNA]</scope>
    <source>
        <strain evidence="8">KCTC 23314</strain>
    </source>
</reference>